<gene>
    <name evidence="2" type="ORF">TNCT_167081</name>
</gene>
<comment type="caution">
    <text evidence="2">The sequence shown here is derived from an EMBL/GenBank/DDBJ whole genome shotgun (WGS) entry which is preliminary data.</text>
</comment>
<dbReference type="EMBL" id="BMAO01026773">
    <property type="protein sequence ID" value="GFR12372.1"/>
    <property type="molecule type" value="Genomic_DNA"/>
</dbReference>
<evidence type="ECO:0000256" key="1">
    <source>
        <dbReference type="SAM" id="MobiDB-lite"/>
    </source>
</evidence>
<feature type="region of interest" description="Disordered" evidence="1">
    <location>
        <begin position="1"/>
        <end position="45"/>
    </location>
</feature>
<evidence type="ECO:0000313" key="3">
    <source>
        <dbReference type="Proteomes" id="UP000887116"/>
    </source>
</evidence>
<evidence type="ECO:0000313" key="2">
    <source>
        <dbReference type="EMBL" id="GFR12372.1"/>
    </source>
</evidence>
<dbReference type="Proteomes" id="UP000887116">
    <property type="component" value="Unassembled WGS sequence"/>
</dbReference>
<feature type="compositionally biased region" description="Basic and acidic residues" evidence="1">
    <location>
        <begin position="1"/>
        <end position="10"/>
    </location>
</feature>
<sequence length="120" mass="14285">MGLRPYKEAKPACVGQESNPGQLLEGSYRYTPAARKKRNTRSIQQNARVKIENEFSKDMIVPSIRWASRRHTKRQKQKLRRRSQTRSTEEAAMLRQLYHRRWKKQNTRSLQTKCSALKRK</sequence>
<proteinExistence type="predicted"/>
<accession>A0A8X6LL59</accession>
<organism evidence="2 3">
    <name type="scientific">Trichonephila clavata</name>
    <name type="common">Joro spider</name>
    <name type="synonym">Nephila clavata</name>
    <dbReference type="NCBI Taxonomy" id="2740835"/>
    <lineage>
        <taxon>Eukaryota</taxon>
        <taxon>Metazoa</taxon>
        <taxon>Ecdysozoa</taxon>
        <taxon>Arthropoda</taxon>
        <taxon>Chelicerata</taxon>
        <taxon>Arachnida</taxon>
        <taxon>Araneae</taxon>
        <taxon>Araneomorphae</taxon>
        <taxon>Entelegynae</taxon>
        <taxon>Araneoidea</taxon>
        <taxon>Nephilidae</taxon>
        <taxon>Trichonephila</taxon>
    </lineage>
</organism>
<dbReference type="AlphaFoldDB" id="A0A8X6LL59"/>
<name>A0A8X6LL59_TRICU</name>
<feature type="compositionally biased region" description="Basic residues" evidence="1">
    <location>
        <begin position="69"/>
        <end position="84"/>
    </location>
</feature>
<protein>
    <submittedName>
        <fullName evidence="2">Uncharacterized protein</fullName>
    </submittedName>
</protein>
<reference evidence="2" key="1">
    <citation type="submission" date="2020-07" db="EMBL/GenBank/DDBJ databases">
        <title>Multicomponent nature underlies the extraordinary mechanical properties of spider dragline silk.</title>
        <authorList>
            <person name="Kono N."/>
            <person name="Nakamura H."/>
            <person name="Mori M."/>
            <person name="Yoshida Y."/>
            <person name="Ohtoshi R."/>
            <person name="Malay A.D."/>
            <person name="Moran D.A.P."/>
            <person name="Tomita M."/>
            <person name="Numata K."/>
            <person name="Arakawa K."/>
        </authorList>
    </citation>
    <scope>NUCLEOTIDE SEQUENCE</scope>
</reference>
<keyword evidence="3" id="KW-1185">Reference proteome</keyword>
<feature type="region of interest" description="Disordered" evidence="1">
    <location>
        <begin position="69"/>
        <end position="89"/>
    </location>
</feature>